<dbReference type="CDD" id="cd13530">
    <property type="entry name" value="PBP2_peptides_like"/>
    <property type="match status" value="1"/>
</dbReference>
<evidence type="ECO:0000256" key="2">
    <source>
        <dbReference type="SAM" id="MobiDB-lite"/>
    </source>
</evidence>
<dbReference type="EMBL" id="DXBY01000043">
    <property type="protein sequence ID" value="HIZ34541.1"/>
    <property type="molecule type" value="Genomic_DNA"/>
</dbReference>
<feature type="compositionally biased region" description="Polar residues" evidence="2">
    <location>
        <begin position="50"/>
        <end position="64"/>
    </location>
</feature>
<evidence type="ECO:0000313" key="6">
    <source>
        <dbReference type="Proteomes" id="UP000824037"/>
    </source>
</evidence>
<feature type="compositionally biased region" description="Gly residues" evidence="2">
    <location>
        <begin position="25"/>
        <end position="39"/>
    </location>
</feature>
<sequence length="289" mass="29721">MRRHALVLTTAALALALTACSSGDSGNGGTAGDQGGEGAGAATCEPGSLETLTDGTLTVGTSTPYEPWYVGEDPTTGEGFESALVYAVADQLGFAAEDVTWENVTFEQIIAPNIKPFDFAAYQTTITPERAEVVDFSAPYLDTYQGVVVADSGDYSGAAALADLEGARVGVTAGQTSMTDAEAAWGETVELVPYDDAGMAMQAMSSGQIDAVVMDVSQAVSASTVYFPDTSVIGTLPVAGEVPQLGFVLDAESPLTECVSEAVEALRTDGTLDALANEWLNTDGIPELS</sequence>
<feature type="signal peptide" evidence="3">
    <location>
        <begin position="1"/>
        <end position="21"/>
    </location>
</feature>
<dbReference type="Gene3D" id="3.40.190.10">
    <property type="entry name" value="Periplasmic binding protein-like II"/>
    <property type="match status" value="2"/>
</dbReference>
<name>A0A9D2EC11_9MICO</name>
<feature type="region of interest" description="Disordered" evidence="2">
    <location>
        <begin position="24"/>
        <end position="71"/>
    </location>
</feature>
<evidence type="ECO:0000259" key="4">
    <source>
        <dbReference type="SMART" id="SM00062"/>
    </source>
</evidence>
<evidence type="ECO:0000313" key="5">
    <source>
        <dbReference type="EMBL" id="HIZ34541.1"/>
    </source>
</evidence>
<dbReference type="SMART" id="SM00062">
    <property type="entry name" value="PBPb"/>
    <property type="match status" value="1"/>
</dbReference>
<comment type="caution">
    <text evidence="5">The sequence shown here is derived from an EMBL/GenBank/DDBJ whole genome shotgun (WGS) entry which is preliminary data.</text>
</comment>
<dbReference type="InterPro" id="IPR001638">
    <property type="entry name" value="Solute-binding_3/MltF_N"/>
</dbReference>
<reference evidence="5" key="2">
    <citation type="submission" date="2021-04" db="EMBL/GenBank/DDBJ databases">
        <authorList>
            <person name="Gilroy R."/>
        </authorList>
    </citation>
    <scope>NUCLEOTIDE SEQUENCE</scope>
    <source>
        <strain evidence="5">ChiGjej4B4-7305</strain>
    </source>
</reference>
<accession>A0A9D2EC11</accession>
<organism evidence="5 6">
    <name type="scientific">Candidatus Ruania gallistercoris</name>
    <dbReference type="NCBI Taxonomy" id="2838746"/>
    <lineage>
        <taxon>Bacteria</taxon>
        <taxon>Bacillati</taxon>
        <taxon>Actinomycetota</taxon>
        <taxon>Actinomycetes</taxon>
        <taxon>Micrococcales</taxon>
        <taxon>Ruaniaceae</taxon>
        <taxon>Ruania</taxon>
    </lineage>
</organism>
<dbReference type="PROSITE" id="PS51257">
    <property type="entry name" value="PROKAR_LIPOPROTEIN"/>
    <property type="match status" value="1"/>
</dbReference>
<evidence type="ECO:0000256" key="1">
    <source>
        <dbReference type="ARBA" id="ARBA00022729"/>
    </source>
</evidence>
<feature type="domain" description="Solute-binding protein family 3/N-terminal" evidence="4">
    <location>
        <begin position="56"/>
        <end position="283"/>
    </location>
</feature>
<proteinExistence type="predicted"/>
<dbReference type="Proteomes" id="UP000824037">
    <property type="component" value="Unassembled WGS sequence"/>
</dbReference>
<gene>
    <name evidence="5" type="ORF">H9815_02095</name>
</gene>
<reference evidence="5" key="1">
    <citation type="journal article" date="2021" name="PeerJ">
        <title>Extensive microbial diversity within the chicken gut microbiome revealed by metagenomics and culture.</title>
        <authorList>
            <person name="Gilroy R."/>
            <person name="Ravi A."/>
            <person name="Getino M."/>
            <person name="Pursley I."/>
            <person name="Horton D.L."/>
            <person name="Alikhan N.F."/>
            <person name="Baker D."/>
            <person name="Gharbi K."/>
            <person name="Hall N."/>
            <person name="Watson M."/>
            <person name="Adriaenssens E.M."/>
            <person name="Foster-Nyarko E."/>
            <person name="Jarju S."/>
            <person name="Secka A."/>
            <person name="Antonio M."/>
            <person name="Oren A."/>
            <person name="Chaudhuri R.R."/>
            <person name="La Ragione R."/>
            <person name="Hildebrand F."/>
            <person name="Pallen M.J."/>
        </authorList>
    </citation>
    <scope>NUCLEOTIDE SEQUENCE</scope>
    <source>
        <strain evidence="5">ChiGjej4B4-7305</strain>
    </source>
</reference>
<protein>
    <submittedName>
        <fullName evidence="5">ABC transporter substrate-binding protein</fullName>
    </submittedName>
</protein>
<dbReference type="PANTHER" id="PTHR35936:SF17">
    <property type="entry name" value="ARGININE-BINDING EXTRACELLULAR PROTEIN ARTP"/>
    <property type="match status" value="1"/>
</dbReference>
<feature type="chain" id="PRO_5039284425" evidence="3">
    <location>
        <begin position="22"/>
        <end position="289"/>
    </location>
</feature>
<evidence type="ECO:0000256" key="3">
    <source>
        <dbReference type="SAM" id="SignalP"/>
    </source>
</evidence>
<dbReference type="AlphaFoldDB" id="A0A9D2EC11"/>
<keyword evidence="1 3" id="KW-0732">Signal</keyword>
<dbReference type="Pfam" id="PF00497">
    <property type="entry name" value="SBP_bac_3"/>
    <property type="match status" value="1"/>
</dbReference>
<dbReference type="SUPFAM" id="SSF53850">
    <property type="entry name" value="Periplasmic binding protein-like II"/>
    <property type="match status" value="1"/>
</dbReference>
<dbReference type="PANTHER" id="PTHR35936">
    <property type="entry name" value="MEMBRANE-BOUND LYTIC MUREIN TRANSGLYCOSYLASE F"/>
    <property type="match status" value="1"/>
</dbReference>